<evidence type="ECO:0000256" key="7">
    <source>
        <dbReference type="SAM" id="MobiDB-lite"/>
    </source>
</evidence>
<feature type="transmembrane region" description="Helical" evidence="8">
    <location>
        <begin position="406"/>
        <end position="425"/>
    </location>
</feature>
<gene>
    <name evidence="10" type="ORF">BPAE_0186g00020</name>
</gene>
<keyword evidence="4 8" id="KW-0812">Transmembrane</keyword>
<evidence type="ECO:0000256" key="5">
    <source>
        <dbReference type="ARBA" id="ARBA00022989"/>
    </source>
</evidence>
<feature type="domain" description="Major facilitator superfamily (MFS) profile" evidence="9">
    <location>
        <begin position="73"/>
        <end position="567"/>
    </location>
</feature>
<reference evidence="10 11" key="1">
    <citation type="submission" date="2017-12" db="EMBL/GenBank/DDBJ databases">
        <title>Comparative genomics of Botrytis spp.</title>
        <authorList>
            <person name="Valero-Jimenez C.A."/>
            <person name="Tapia P."/>
            <person name="Veloso J."/>
            <person name="Silva-Moreno E."/>
            <person name="Staats M."/>
            <person name="Valdes J.H."/>
            <person name="Van Kan J.A.L."/>
        </authorList>
    </citation>
    <scope>NUCLEOTIDE SEQUENCE [LARGE SCALE GENOMIC DNA]</scope>
    <source>
        <strain evidence="10 11">Bp0003</strain>
    </source>
</reference>
<evidence type="ECO:0000256" key="2">
    <source>
        <dbReference type="ARBA" id="ARBA00007520"/>
    </source>
</evidence>
<dbReference type="InterPro" id="IPR011701">
    <property type="entry name" value="MFS"/>
</dbReference>
<dbReference type="Proteomes" id="UP000297910">
    <property type="component" value="Unassembled WGS sequence"/>
</dbReference>
<sequence>MESNPKGAPRASSAVKDNGQPVMMTADEEKAAATVPTGDEKQDHDAKLETGSSHLVKLPERQRTIHGIKWVLLVVAILSNLCFYAIDNTIVAVIQPVIVKDFGEVQNLPWISVGFLMAGTATALVNGKLFASFNAKILYIAFSLLFVVGSIICGAAPNMTALIFGRVIGGVGGTGMYLGALTLISVNTSPKETTEYMGYLALVWGFGSVIGPLIGGAFTDSSATWRWGFYINAPVICIFIPVYLFIIPSYTPRPTESFLSKIQTIDWVGSLLSCGAFVTGIIAINFGGTLYPWHSWQIIVLFVVSGVLFVTLFLQQHFNFLTTQALRVLPIHLLKTKDMIICFVCQVAVALIVPVPLYYIPVFFQLAKGDSALRAGVKTLPLICFWVTSSAIRGRLMGKLGWYQPWYIAGSILNILAGVFLNRINTTTSDAVIYGLQILSGVGTGCYGQAGFAVAQRLVPPADIHRAISLMLIAQLTGTTLGLAIAGAIFQNVSLPRVRQLVPSFSASQLSNLITQIGGGLDDQLNEVQTKEVLTIIVDALTDTYILIYAAAALSLVLSIFFTPKKLW</sequence>
<organism evidence="10 11">
    <name type="scientific">Botrytis paeoniae</name>
    <dbReference type="NCBI Taxonomy" id="278948"/>
    <lineage>
        <taxon>Eukaryota</taxon>
        <taxon>Fungi</taxon>
        <taxon>Dikarya</taxon>
        <taxon>Ascomycota</taxon>
        <taxon>Pezizomycotina</taxon>
        <taxon>Leotiomycetes</taxon>
        <taxon>Helotiales</taxon>
        <taxon>Sclerotiniaceae</taxon>
        <taxon>Botrytis</taxon>
    </lineage>
</organism>
<evidence type="ECO:0000313" key="10">
    <source>
        <dbReference type="EMBL" id="TGO22032.1"/>
    </source>
</evidence>
<proteinExistence type="inferred from homology"/>
<evidence type="ECO:0000256" key="6">
    <source>
        <dbReference type="ARBA" id="ARBA00023136"/>
    </source>
</evidence>
<protein>
    <recommendedName>
        <fullName evidence="9">Major facilitator superfamily (MFS) profile domain-containing protein</fullName>
    </recommendedName>
</protein>
<keyword evidence="11" id="KW-1185">Reference proteome</keyword>
<dbReference type="PROSITE" id="PS50850">
    <property type="entry name" value="MFS"/>
    <property type="match status" value="1"/>
</dbReference>
<keyword evidence="3" id="KW-0813">Transport</keyword>
<feature type="transmembrane region" description="Helical" evidence="8">
    <location>
        <begin position="544"/>
        <end position="563"/>
    </location>
</feature>
<dbReference type="Pfam" id="PF07690">
    <property type="entry name" value="MFS_1"/>
    <property type="match status" value="1"/>
</dbReference>
<dbReference type="InterPro" id="IPR020846">
    <property type="entry name" value="MFS_dom"/>
</dbReference>
<dbReference type="GO" id="GO:0005886">
    <property type="term" value="C:plasma membrane"/>
    <property type="evidence" value="ECO:0007669"/>
    <property type="project" value="TreeGrafter"/>
</dbReference>
<feature type="transmembrane region" description="Helical" evidence="8">
    <location>
        <begin position="137"/>
        <end position="157"/>
    </location>
</feature>
<evidence type="ECO:0000313" key="11">
    <source>
        <dbReference type="Proteomes" id="UP000297910"/>
    </source>
</evidence>
<dbReference type="InterPro" id="IPR036259">
    <property type="entry name" value="MFS_trans_sf"/>
</dbReference>
<feature type="transmembrane region" description="Helical" evidence="8">
    <location>
        <begin position="196"/>
        <end position="215"/>
    </location>
</feature>
<feature type="region of interest" description="Disordered" evidence="7">
    <location>
        <begin position="1"/>
        <end position="46"/>
    </location>
</feature>
<dbReference type="PANTHER" id="PTHR23501">
    <property type="entry name" value="MAJOR FACILITATOR SUPERFAMILY"/>
    <property type="match status" value="1"/>
</dbReference>
<feature type="transmembrane region" description="Helical" evidence="8">
    <location>
        <begin position="431"/>
        <end position="455"/>
    </location>
</feature>
<comment type="subcellular location">
    <subcellularLocation>
        <location evidence="1">Membrane</location>
        <topology evidence="1">Multi-pass membrane protein</topology>
    </subcellularLocation>
</comment>
<feature type="transmembrane region" description="Helical" evidence="8">
    <location>
        <begin position="67"/>
        <end position="86"/>
    </location>
</feature>
<dbReference type="AlphaFoldDB" id="A0A4Z1FGU3"/>
<evidence type="ECO:0000256" key="3">
    <source>
        <dbReference type="ARBA" id="ARBA00022448"/>
    </source>
</evidence>
<evidence type="ECO:0000256" key="8">
    <source>
        <dbReference type="SAM" id="Phobius"/>
    </source>
</evidence>
<evidence type="ECO:0000256" key="1">
    <source>
        <dbReference type="ARBA" id="ARBA00004141"/>
    </source>
</evidence>
<feature type="transmembrane region" description="Helical" evidence="8">
    <location>
        <begin position="163"/>
        <end position="184"/>
    </location>
</feature>
<accession>A0A4Z1FGU3</accession>
<dbReference type="Gene3D" id="1.20.1250.20">
    <property type="entry name" value="MFS general substrate transporter like domains"/>
    <property type="match status" value="2"/>
</dbReference>
<keyword evidence="5 8" id="KW-1133">Transmembrane helix</keyword>
<feature type="transmembrane region" description="Helical" evidence="8">
    <location>
        <begin position="106"/>
        <end position="125"/>
    </location>
</feature>
<dbReference type="SUPFAM" id="SSF103473">
    <property type="entry name" value="MFS general substrate transporter"/>
    <property type="match status" value="2"/>
</dbReference>
<comment type="similarity">
    <text evidence="2">Belongs to the major facilitator superfamily. TCR/Tet family.</text>
</comment>
<dbReference type="EMBL" id="PQXI01000185">
    <property type="protein sequence ID" value="TGO22032.1"/>
    <property type="molecule type" value="Genomic_DNA"/>
</dbReference>
<feature type="transmembrane region" description="Helical" evidence="8">
    <location>
        <begin position="227"/>
        <end position="246"/>
    </location>
</feature>
<feature type="transmembrane region" description="Helical" evidence="8">
    <location>
        <begin position="339"/>
        <end position="360"/>
    </location>
</feature>
<name>A0A4Z1FGU3_9HELO</name>
<feature type="transmembrane region" description="Helical" evidence="8">
    <location>
        <begin position="467"/>
        <end position="490"/>
    </location>
</feature>
<dbReference type="PANTHER" id="PTHR23501:SF12">
    <property type="entry name" value="MAJOR FACILITATOR SUPERFAMILY (MFS) PROFILE DOMAIN-CONTAINING PROTEIN-RELATED"/>
    <property type="match status" value="1"/>
</dbReference>
<evidence type="ECO:0000259" key="9">
    <source>
        <dbReference type="PROSITE" id="PS50850"/>
    </source>
</evidence>
<comment type="caution">
    <text evidence="10">The sequence shown here is derived from an EMBL/GenBank/DDBJ whole genome shotgun (WGS) entry which is preliminary data.</text>
</comment>
<feature type="transmembrane region" description="Helical" evidence="8">
    <location>
        <begin position="267"/>
        <end position="286"/>
    </location>
</feature>
<dbReference type="GO" id="GO:0022857">
    <property type="term" value="F:transmembrane transporter activity"/>
    <property type="evidence" value="ECO:0007669"/>
    <property type="project" value="InterPro"/>
</dbReference>
<feature type="transmembrane region" description="Helical" evidence="8">
    <location>
        <begin position="298"/>
        <end position="318"/>
    </location>
</feature>
<evidence type="ECO:0000256" key="4">
    <source>
        <dbReference type="ARBA" id="ARBA00022692"/>
    </source>
</evidence>
<keyword evidence="6 8" id="KW-0472">Membrane</keyword>